<keyword evidence="2" id="KW-1133">Transmembrane helix</keyword>
<reference evidence="3" key="1">
    <citation type="submission" date="2022-08" db="EMBL/GenBank/DDBJ databases">
        <title>Novel sulfate-reducing endosymbionts in the free-living metamonad Anaeramoeba.</title>
        <authorList>
            <person name="Jerlstrom-Hultqvist J."/>
            <person name="Cepicka I."/>
            <person name="Gallot-Lavallee L."/>
            <person name="Salas-Leiva D."/>
            <person name="Curtis B.A."/>
            <person name="Zahonova K."/>
            <person name="Pipaliya S."/>
            <person name="Dacks J."/>
            <person name="Roger A.J."/>
        </authorList>
    </citation>
    <scope>NUCLEOTIDE SEQUENCE</scope>
    <source>
        <strain evidence="3">Schooner1</strain>
    </source>
</reference>
<proteinExistence type="predicted"/>
<accession>A0ABQ8Z5F0</accession>
<dbReference type="EMBL" id="JAOAOG010000050">
    <property type="protein sequence ID" value="KAJ6252095.1"/>
    <property type="molecule type" value="Genomic_DNA"/>
</dbReference>
<evidence type="ECO:0000313" key="4">
    <source>
        <dbReference type="Proteomes" id="UP001150062"/>
    </source>
</evidence>
<feature type="compositionally biased region" description="Basic and acidic residues" evidence="1">
    <location>
        <begin position="173"/>
        <end position="185"/>
    </location>
</feature>
<keyword evidence="2" id="KW-0472">Membrane</keyword>
<organism evidence="3 4">
    <name type="scientific">Anaeramoeba flamelloides</name>
    <dbReference type="NCBI Taxonomy" id="1746091"/>
    <lineage>
        <taxon>Eukaryota</taxon>
        <taxon>Metamonada</taxon>
        <taxon>Anaeramoebidae</taxon>
        <taxon>Anaeramoeba</taxon>
    </lineage>
</organism>
<feature type="compositionally biased region" description="Polar residues" evidence="1">
    <location>
        <begin position="160"/>
        <end position="172"/>
    </location>
</feature>
<comment type="caution">
    <text evidence="3">The sequence shown here is derived from an EMBL/GenBank/DDBJ whole genome shotgun (WGS) entry which is preliminary data.</text>
</comment>
<feature type="transmembrane region" description="Helical" evidence="2">
    <location>
        <begin position="299"/>
        <end position="320"/>
    </location>
</feature>
<dbReference type="Proteomes" id="UP001150062">
    <property type="component" value="Unassembled WGS sequence"/>
</dbReference>
<feature type="transmembrane region" description="Helical" evidence="2">
    <location>
        <begin position="260"/>
        <end position="278"/>
    </location>
</feature>
<feature type="transmembrane region" description="Helical" evidence="2">
    <location>
        <begin position="366"/>
        <end position="387"/>
    </location>
</feature>
<evidence type="ECO:0000313" key="3">
    <source>
        <dbReference type="EMBL" id="KAJ6252095.1"/>
    </source>
</evidence>
<gene>
    <name evidence="3" type="ORF">M0813_14644</name>
</gene>
<evidence type="ECO:0000256" key="1">
    <source>
        <dbReference type="SAM" id="MobiDB-lite"/>
    </source>
</evidence>
<sequence>MTKGRELRIDGVGRSTLKKNEAIVVLIQHPPMSKPPLKMYPTVGEFYENGENEYIKTFLPPHDNFKGRELRIDGVGRSTLKQNEAIVVLIQHHQQLMSNEVELQENDKQNSSNDDNGNQTENELKDLNELIKENGNQNNKKQKKKDKEKEKEKRKKDQIENQNLNESKSQLSNRKEQNFAEEKSKPLNSFDFSQTDSATTYNSLYSLPPPFPNHVHTNVGGLPPSDTGLYITLSGFLVMYSVLNFLSFLVPEPNETINKIFSSITTLSLLSAPLFFLIKKKLNLKKVLRLHKGTNDFKIALLSILLTCTLISNLYLISAFTKIISNNIPDFDENTDIKSFGLGLLSFVDVALIPGFCEATDKQSKIIYLILFVISSTIFGITLINFLKRYSISKLEEQYIGIEEDDDEILNNSFTDI</sequence>
<feature type="transmembrane region" description="Helical" evidence="2">
    <location>
        <begin position="228"/>
        <end position="248"/>
    </location>
</feature>
<feature type="region of interest" description="Disordered" evidence="1">
    <location>
        <begin position="131"/>
        <end position="192"/>
    </location>
</feature>
<name>A0ABQ8Z5F0_9EUKA</name>
<feature type="compositionally biased region" description="Basic and acidic residues" evidence="1">
    <location>
        <begin position="145"/>
        <end position="159"/>
    </location>
</feature>
<keyword evidence="2" id="KW-0812">Transmembrane</keyword>
<protein>
    <submittedName>
        <fullName evidence="3">Adenylate cyclase type 1</fullName>
    </submittedName>
</protein>
<keyword evidence="4" id="KW-1185">Reference proteome</keyword>
<evidence type="ECO:0000256" key="2">
    <source>
        <dbReference type="SAM" id="Phobius"/>
    </source>
</evidence>